<sequence length="353" mass="39203">MAAQAPAIATISNEEYIRLYKGGLIPLKVCLASLIWVLHDYLVTLEDEVRYIWPQKRSFGRFMFLWIRYYTIGLVCFDVVQIHGFAIPGVTNNTLCVAADPTIRMVGGISLWSVEIIMQLRVYALYNRSRKVAAFNGILFTISIGLFLWIMIVNAMNRGRLIATAIHLPIPGCPAINGGTQWAQWIPAAAFELVLFGFVLYKAAILSSNSFKSTRCVTLQAVLLGENTIYFFIIASLLIFNNLMVVGATRIPWFGLAPFHAAVGIVTCRMLIHLRKFSIENLEGKFASSKFPELNTGTEGNFVNEGILRQRYESEDMDCCSSGDVESLAGSSDFHSISTVAIGEPGPSRLDHK</sequence>
<feature type="transmembrane region" description="Helical" evidence="1">
    <location>
        <begin position="133"/>
        <end position="152"/>
    </location>
</feature>
<dbReference type="Proteomes" id="UP000467700">
    <property type="component" value="Unassembled WGS sequence"/>
</dbReference>
<dbReference type="AlphaFoldDB" id="A0A8S0XW64"/>
<dbReference type="InterPro" id="IPR045340">
    <property type="entry name" value="DUF6533"/>
</dbReference>
<evidence type="ECO:0000259" key="2">
    <source>
        <dbReference type="Pfam" id="PF20151"/>
    </source>
</evidence>
<accession>A0A8S0XW64</accession>
<feature type="transmembrane region" description="Helical" evidence="1">
    <location>
        <begin position="185"/>
        <end position="205"/>
    </location>
</feature>
<feature type="transmembrane region" description="Helical" evidence="1">
    <location>
        <begin position="66"/>
        <end position="86"/>
    </location>
</feature>
<dbReference type="EMBL" id="CACVBS010000057">
    <property type="protein sequence ID" value="CAA7266801.1"/>
    <property type="molecule type" value="Genomic_DNA"/>
</dbReference>
<proteinExistence type="predicted"/>
<keyword evidence="4" id="KW-1185">Reference proteome</keyword>
<evidence type="ECO:0000313" key="4">
    <source>
        <dbReference type="Proteomes" id="UP000467700"/>
    </source>
</evidence>
<organism evidence="3 4">
    <name type="scientific">Cyclocybe aegerita</name>
    <name type="common">Black poplar mushroom</name>
    <name type="synonym">Agrocybe aegerita</name>
    <dbReference type="NCBI Taxonomy" id="1973307"/>
    <lineage>
        <taxon>Eukaryota</taxon>
        <taxon>Fungi</taxon>
        <taxon>Dikarya</taxon>
        <taxon>Basidiomycota</taxon>
        <taxon>Agaricomycotina</taxon>
        <taxon>Agaricomycetes</taxon>
        <taxon>Agaricomycetidae</taxon>
        <taxon>Agaricales</taxon>
        <taxon>Agaricineae</taxon>
        <taxon>Bolbitiaceae</taxon>
        <taxon>Cyclocybe</taxon>
    </lineage>
</organism>
<gene>
    <name evidence="3" type="ORF">AAE3_LOCUS9346</name>
</gene>
<reference evidence="3 4" key="1">
    <citation type="submission" date="2020-01" db="EMBL/GenBank/DDBJ databases">
        <authorList>
            <person name="Gupta K D."/>
        </authorList>
    </citation>
    <scope>NUCLEOTIDE SEQUENCE [LARGE SCALE GENOMIC DNA]</scope>
</reference>
<feature type="transmembrane region" description="Helical" evidence="1">
    <location>
        <begin position="251"/>
        <end position="272"/>
    </location>
</feature>
<comment type="caution">
    <text evidence="3">The sequence shown here is derived from an EMBL/GenBank/DDBJ whole genome shotgun (WGS) entry which is preliminary data.</text>
</comment>
<dbReference type="Pfam" id="PF20151">
    <property type="entry name" value="DUF6533"/>
    <property type="match status" value="1"/>
</dbReference>
<dbReference type="OrthoDB" id="3258294at2759"/>
<feature type="domain" description="DUF6533" evidence="2">
    <location>
        <begin position="29"/>
        <end position="72"/>
    </location>
</feature>
<keyword evidence="1" id="KW-1133">Transmembrane helix</keyword>
<feature type="transmembrane region" description="Helical" evidence="1">
    <location>
        <begin position="106"/>
        <end position="126"/>
    </location>
</feature>
<keyword evidence="1" id="KW-0812">Transmembrane</keyword>
<name>A0A8S0XW64_CYCAE</name>
<feature type="transmembrane region" description="Helical" evidence="1">
    <location>
        <begin position="217"/>
        <end position="239"/>
    </location>
</feature>
<protein>
    <recommendedName>
        <fullName evidence="2">DUF6533 domain-containing protein</fullName>
    </recommendedName>
</protein>
<evidence type="ECO:0000313" key="3">
    <source>
        <dbReference type="EMBL" id="CAA7266801.1"/>
    </source>
</evidence>
<evidence type="ECO:0000256" key="1">
    <source>
        <dbReference type="SAM" id="Phobius"/>
    </source>
</evidence>
<keyword evidence="1" id="KW-0472">Membrane</keyword>